<gene>
    <name evidence="3" type="ORF">GCM10011482_10150</name>
</gene>
<accession>A0A917N4E0</accession>
<evidence type="ECO:0000256" key="2">
    <source>
        <dbReference type="SAM" id="SignalP"/>
    </source>
</evidence>
<sequence length="104" mass="11583">MNKKIKIALAATIILAAGVTSVSAFAASDNRNDNSDSSYNDTWESGRQNHLDEQVQLGNLTQEEANEMNERMDNNQGSCHGDNDGFMNRMHNNMRSSHRGMMGY</sequence>
<feature type="chain" id="PRO_5037448571" evidence="2">
    <location>
        <begin position="27"/>
        <end position="104"/>
    </location>
</feature>
<proteinExistence type="predicted"/>
<feature type="signal peptide" evidence="2">
    <location>
        <begin position="1"/>
        <end position="26"/>
    </location>
</feature>
<dbReference type="AlphaFoldDB" id="A0A917N4E0"/>
<dbReference type="Proteomes" id="UP000622610">
    <property type="component" value="Unassembled WGS sequence"/>
</dbReference>
<evidence type="ECO:0000256" key="1">
    <source>
        <dbReference type="SAM" id="MobiDB-lite"/>
    </source>
</evidence>
<dbReference type="EMBL" id="BMDT01000003">
    <property type="protein sequence ID" value="GGI65361.1"/>
    <property type="molecule type" value="Genomic_DNA"/>
</dbReference>
<organism evidence="3 4">
    <name type="scientific">Enterococcus alcedinis</name>
    <dbReference type="NCBI Taxonomy" id="1274384"/>
    <lineage>
        <taxon>Bacteria</taxon>
        <taxon>Bacillati</taxon>
        <taxon>Bacillota</taxon>
        <taxon>Bacilli</taxon>
        <taxon>Lactobacillales</taxon>
        <taxon>Enterococcaceae</taxon>
        <taxon>Enterococcus</taxon>
    </lineage>
</organism>
<feature type="region of interest" description="Disordered" evidence="1">
    <location>
        <begin position="71"/>
        <end position="104"/>
    </location>
</feature>
<evidence type="ECO:0000313" key="4">
    <source>
        <dbReference type="Proteomes" id="UP000622610"/>
    </source>
</evidence>
<dbReference type="RefSeq" id="WP_188367199.1">
    <property type="nucleotide sequence ID" value="NZ_BMDT01000003.1"/>
</dbReference>
<protein>
    <submittedName>
        <fullName evidence="3">Uncharacterized protein</fullName>
    </submittedName>
</protein>
<comment type="caution">
    <text evidence="3">The sequence shown here is derived from an EMBL/GenBank/DDBJ whole genome shotgun (WGS) entry which is preliminary data.</text>
</comment>
<feature type="region of interest" description="Disordered" evidence="1">
    <location>
        <begin position="25"/>
        <end position="49"/>
    </location>
</feature>
<evidence type="ECO:0000313" key="3">
    <source>
        <dbReference type="EMBL" id="GGI65361.1"/>
    </source>
</evidence>
<reference evidence="3" key="2">
    <citation type="submission" date="2020-09" db="EMBL/GenBank/DDBJ databases">
        <authorList>
            <person name="Sun Q."/>
            <person name="Sedlacek I."/>
        </authorList>
    </citation>
    <scope>NUCLEOTIDE SEQUENCE</scope>
    <source>
        <strain evidence="3">CCM 8433</strain>
    </source>
</reference>
<keyword evidence="4" id="KW-1185">Reference proteome</keyword>
<name>A0A917N4E0_9ENTE</name>
<keyword evidence="2" id="KW-0732">Signal</keyword>
<reference evidence="3" key="1">
    <citation type="journal article" date="2014" name="Int. J. Syst. Evol. Microbiol.">
        <title>Complete genome sequence of Corynebacterium casei LMG S-19264T (=DSM 44701T), isolated from a smear-ripened cheese.</title>
        <authorList>
            <consortium name="US DOE Joint Genome Institute (JGI-PGF)"/>
            <person name="Walter F."/>
            <person name="Albersmeier A."/>
            <person name="Kalinowski J."/>
            <person name="Ruckert C."/>
        </authorList>
    </citation>
    <scope>NUCLEOTIDE SEQUENCE</scope>
    <source>
        <strain evidence="3">CCM 8433</strain>
    </source>
</reference>